<comment type="caution">
    <text evidence="2">The sequence shown here is derived from an EMBL/GenBank/DDBJ whole genome shotgun (WGS) entry which is preliminary data.</text>
</comment>
<evidence type="ECO:0000313" key="2">
    <source>
        <dbReference type="EMBL" id="KAK6951615.1"/>
    </source>
</evidence>
<evidence type="ECO:0000313" key="3">
    <source>
        <dbReference type="Proteomes" id="UP001369815"/>
    </source>
</evidence>
<accession>A0AAX6MG82</accession>
<feature type="compositionally biased region" description="Basic and acidic residues" evidence="1">
    <location>
        <begin position="35"/>
        <end position="48"/>
    </location>
</feature>
<reference evidence="2 3" key="1">
    <citation type="journal article" date="2024" name="Front Chem Biol">
        <title>Unveiling the potential of Daldinia eschscholtzii MFLUCC 19-0629 through bioactivity and bioinformatics studies for enhanced sustainable agriculture production.</title>
        <authorList>
            <person name="Brooks S."/>
            <person name="Weaver J.A."/>
            <person name="Klomchit A."/>
            <person name="Alharthi S.A."/>
            <person name="Onlamun T."/>
            <person name="Nurani R."/>
            <person name="Vong T.K."/>
            <person name="Alberti F."/>
            <person name="Greco C."/>
        </authorList>
    </citation>
    <scope>NUCLEOTIDE SEQUENCE [LARGE SCALE GENOMIC DNA]</scope>
    <source>
        <strain evidence="2">MFLUCC 19-0629</strain>
    </source>
</reference>
<feature type="region of interest" description="Disordered" evidence="1">
    <location>
        <begin position="19"/>
        <end position="70"/>
    </location>
</feature>
<feature type="compositionally biased region" description="Basic and acidic residues" evidence="1">
    <location>
        <begin position="82"/>
        <end position="108"/>
    </location>
</feature>
<evidence type="ECO:0008006" key="4">
    <source>
        <dbReference type="Google" id="ProtNLM"/>
    </source>
</evidence>
<evidence type="ECO:0000256" key="1">
    <source>
        <dbReference type="SAM" id="MobiDB-lite"/>
    </source>
</evidence>
<protein>
    <recommendedName>
        <fullName evidence="4">Ribosome biogenesis protein ALB1</fullName>
    </recommendedName>
</protein>
<keyword evidence="3" id="KW-1185">Reference proteome</keyword>
<organism evidence="2 3">
    <name type="scientific">Daldinia eschscholtzii</name>
    <dbReference type="NCBI Taxonomy" id="292717"/>
    <lineage>
        <taxon>Eukaryota</taxon>
        <taxon>Fungi</taxon>
        <taxon>Dikarya</taxon>
        <taxon>Ascomycota</taxon>
        <taxon>Pezizomycotina</taxon>
        <taxon>Sordariomycetes</taxon>
        <taxon>Xylariomycetidae</taxon>
        <taxon>Xylariales</taxon>
        <taxon>Hypoxylaceae</taxon>
        <taxon>Daldinia</taxon>
    </lineage>
</organism>
<dbReference type="AlphaFoldDB" id="A0AAX6MG82"/>
<proteinExistence type="predicted"/>
<dbReference type="Proteomes" id="UP001369815">
    <property type="component" value="Unassembled WGS sequence"/>
</dbReference>
<sequence>MPSVKNPNGPSKNRLIARAAKAKKQNQKRMSTAALDKKGRVAKADAKRGARPGLLPTSGPNAALSAKKRRKLERKMNHALKRKMEAEGEVEMKDVPAEENTDATKEEMAVDTENIS</sequence>
<dbReference type="EMBL" id="JBANMG010000006">
    <property type="protein sequence ID" value="KAK6951615.1"/>
    <property type="molecule type" value="Genomic_DNA"/>
</dbReference>
<gene>
    <name evidence="2" type="ORF">Daesc_006137</name>
</gene>
<name>A0AAX6MG82_9PEZI</name>
<feature type="region of interest" description="Disordered" evidence="1">
    <location>
        <begin position="82"/>
        <end position="116"/>
    </location>
</feature>